<dbReference type="Proteomes" id="UP001168821">
    <property type="component" value="Unassembled WGS sequence"/>
</dbReference>
<comment type="caution">
    <text evidence="1">The sequence shown here is derived from an EMBL/GenBank/DDBJ whole genome shotgun (WGS) entry which is preliminary data.</text>
</comment>
<evidence type="ECO:0000313" key="1">
    <source>
        <dbReference type="EMBL" id="KAJ3655102.1"/>
    </source>
</evidence>
<sequence>MSDYGKATHRWLCMSKCWLRERSLSLLGHVATFEYVTDFCELTVCDRRWFTPVACYRENDPVSEPLIYFYKHISLRVRLGVPISVKDLPCLNEEI</sequence>
<protein>
    <submittedName>
        <fullName evidence="1">Uncharacterized protein</fullName>
    </submittedName>
</protein>
<name>A0AA38MFZ9_9CUCU</name>
<proteinExistence type="predicted"/>
<gene>
    <name evidence="1" type="ORF">Zmor_014244</name>
</gene>
<keyword evidence="2" id="KW-1185">Reference proteome</keyword>
<organism evidence="1 2">
    <name type="scientific">Zophobas morio</name>
    <dbReference type="NCBI Taxonomy" id="2755281"/>
    <lineage>
        <taxon>Eukaryota</taxon>
        <taxon>Metazoa</taxon>
        <taxon>Ecdysozoa</taxon>
        <taxon>Arthropoda</taxon>
        <taxon>Hexapoda</taxon>
        <taxon>Insecta</taxon>
        <taxon>Pterygota</taxon>
        <taxon>Neoptera</taxon>
        <taxon>Endopterygota</taxon>
        <taxon>Coleoptera</taxon>
        <taxon>Polyphaga</taxon>
        <taxon>Cucujiformia</taxon>
        <taxon>Tenebrionidae</taxon>
        <taxon>Zophobas</taxon>
    </lineage>
</organism>
<evidence type="ECO:0000313" key="2">
    <source>
        <dbReference type="Proteomes" id="UP001168821"/>
    </source>
</evidence>
<accession>A0AA38MFZ9</accession>
<dbReference type="EMBL" id="JALNTZ010000004">
    <property type="protein sequence ID" value="KAJ3655102.1"/>
    <property type="molecule type" value="Genomic_DNA"/>
</dbReference>
<dbReference type="AlphaFoldDB" id="A0AA38MFZ9"/>
<reference evidence="1" key="1">
    <citation type="journal article" date="2023" name="G3 (Bethesda)">
        <title>Whole genome assemblies of Zophobas morio and Tenebrio molitor.</title>
        <authorList>
            <person name="Kaur S."/>
            <person name="Stinson S.A."/>
            <person name="diCenzo G.C."/>
        </authorList>
    </citation>
    <scope>NUCLEOTIDE SEQUENCE</scope>
    <source>
        <strain evidence="1">QUZm001</strain>
    </source>
</reference>